<sequence length="169" mass="19770">MGAYETPDYKLISKENEFEIREYSDFYIVEYDNKMDQYSDNGFGTLFSYISQDNQDQAKIKMTIPVFEEVTSKGQKMAFVVPSAHWDKIPKPNNPLLSIKKFEKGSFAVIRYSGTSGKAKEQKMMDNLMAWVDAQGYRKESNFMLAFYNPPFIPPMFRRNEIMVRVSRE</sequence>
<evidence type="ECO:0000313" key="2">
    <source>
        <dbReference type="Proteomes" id="UP000184251"/>
    </source>
</evidence>
<dbReference type="Gene3D" id="3.20.80.10">
    <property type="entry name" value="Regulatory factor, effector binding domain"/>
    <property type="match status" value="1"/>
</dbReference>
<dbReference type="PANTHER" id="PTHR11220:SF1">
    <property type="entry name" value="HEME-BINDING PROTEIN 2"/>
    <property type="match status" value="1"/>
</dbReference>
<keyword evidence="2" id="KW-1185">Reference proteome</keyword>
<gene>
    <name evidence="1" type="ORF">SAMN02746064_02177</name>
</gene>
<dbReference type="Pfam" id="PF04832">
    <property type="entry name" value="SOUL"/>
    <property type="match status" value="1"/>
</dbReference>
<name>A0A1M4ZYG9_9FIRM</name>
<accession>A0A1M4ZYG9</accession>
<dbReference type="EMBL" id="FQTU01000021">
    <property type="protein sequence ID" value="SHF23021.1"/>
    <property type="molecule type" value="Genomic_DNA"/>
</dbReference>
<protein>
    <submittedName>
        <fullName evidence="1">SOUL heme-binding protein</fullName>
    </submittedName>
</protein>
<evidence type="ECO:0000313" key="1">
    <source>
        <dbReference type="EMBL" id="SHF23021.1"/>
    </source>
</evidence>
<dbReference type="InterPro" id="IPR006917">
    <property type="entry name" value="SOUL_heme-bd"/>
</dbReference>
<dbReference type="STRING" id="1120975.SAMN02746064_02177"/>
<dbReference type="AlphaFoldDB" id="A0A1M4ZYG9"/>
<dbReference type="SUPFAM" id="SSF55136">
    <property type="entry name" value="Probable bacterial effector-binding domain"/>
    <property type="match status" value="1"/>
</dbReference>
<dbReference type="RefSeq" id="WP_073272074.1">
    <property type="nucleotide sequence ID" value="NZ_FQTU01000021.1"/>
</dbReference>
<dbReference type="Proteomes" id="UP000184251">
    <property type="component" value="Unassembled WGS sequence"/>
</dbReference>
<proteinExistence type="predicted"/>
<reference evidence="1 2" key="1">
    <citation type="submission" date="2016-11" db="EMBL/GenBank/DDBJ databases">
        <authorList>
            <person name="Jaros S."/>
            <person name="Januszkiewicz K."/>
            <person name="Wedrychowicz H."/>
        </authorList>
    </citation>
    <scope>NUCLEOTIDE SEQUENCE [LARGE SCALE GENOMIC DNA]</scope>
    <source>
        <strain evidence="1 2">DSM 14828</strain>
    </source>
</reference>
<dbReference type="PANTHER" id="PTHR11220">
    <property type="entry name" value="HEME-BINDING PROTEIN-RELATED"/>
    <property type="match status" value="1"/>
</dbReference>
<organism evidence="1 2">
    <name type="scientific">Alkalibacter saccharofermentans DSM 14828</name>
    <dbReference type="NCBI Taxonomy" id="1120975"/>
    <lineage>
        <taxon>Bacteria</taxon>
        <taxon>Bacillati</taxon>
        <taxon>Bacillota</taxon>
        <taxon>Clostridia</taxon>
        <taxon>Eubacteriales</taxon>
        <taxon>Eubacteriaceae</taxon>
        <taxon>Alkalibacter</taxon>
    </lineage>
</organism>
<dbReference type="OrthoDB" id="2156220at2"/>
<dbReference type="InterPro" id="IPR011256">
    <property type="entry name" value="Reg_factor_effector_dom_sf"/>
</dbReference>